<name>A0A1I7XBD1_HETBA</name>
<proteinExistence type="predicted"/>
<reference evidence="3" key="1">
    <citation type="submission" date="2016-11" db="UniProtKB">
        <authorList>
            <consortium name="WormBaseParasite"/>
        </authorList>
    </citation>
    <scope>IDENTIFICATION</scope>
</reference>
<dbReference type="WBParaSite" id="Hba_14993">
    <property type="protein sequence ID" value="Hba_14993"/>
    <property type="gene ID" value="Hba_14993"/>
</dbReference>
<feature type="transmembrane region" description="Helical" evidence="1">
    <location>
        <begin position="114"/>
        <end position="137"/>
    </location>
</feature>
<evidence type="ECO:0000256" key="1">
    <source>
        <dbReference type="SAM" id="Phobius"/>
    </source>
</evidence>
<keyword evidence="1" id="KW-0812">Transmembrane</keyword>
<keyword evidence="1" id="KW-0472">Membrane</keyword>
<organism evidence="2 3">
    <name type="scientific">Heterorhabditis bacteriophora</name>
    <name type="common">Entomopathogenic nematode worm</name>
    <dbReference type="NCBI Taxonomy" id="37862"/>
    <lineage>
        <taxon>Eukaryota</taxon>
        <taxon>Metazoa</taxon>
        <taxon>Ecdysozoa</taxon>
        <taxon>Nematoda</taxon>
        <taxon>Chromadorea</taxon>
        <taxon>Rhabditida</taxon>
        <taxon>Rhabditina</taxon>
        <taxon>Rhabditomorpha</taxon>
        <taxon>Strongyloidea</taxon>
        <taxon>Heterorhabditidae</taxon>
        <taxon>Heterorhabditis</taxon>
    </lineage>
</organism>
<accession>A0A1I7XBD1</accession>
<protein>
    <submittedName>
        <fullName evidence="3">MSP domain-containing protein</fullName>
    </submittedName>
</protein>
<evidence type="ECO:0000313" key="2">
    <source>
        <dbReference type="Proteomes" id="UP000095283"/>
    </source>
</evidence>
<keyword evidence="1" id="KW-1133">Transmembrane helix</keyword>
<sequence>MALCTNEGIRFIVNTKEPYTGAIYTISITFPPPTVSSDCGTVIRVSFYFQIAFHKRISQHFRHFLSLSGRQNGGVRQHRLLYRYIILSRFILHTELHRSTDLHQVGDVVCISEMWFVSSVVSVSVFCLLLSALIIVWGCSSLNASKPNQNGFVLFKLMLKSTQKTNFYRSINLVIYFIRELSFHVIACRVMIKFSVFYEIQVGTLRRPLHFVIFFR</sequence>
<keyword evidence="2" id="KW-1185">Reference proteome</keyword>
<dbReference type="AlphaFoldDB" id="A0A1I7XBD1"/>
<dbReference type="Proteomes" id="UP000095283">
    <property type="component" value="Unplaced"/>
</dbReference>
<evidence type="ECO:0000313" key="3">
    <source>
        <dbReference type="WBParaSite" id="Hba_14993"/>
    </source>
</evidence>